<dbReference type="EMBL" id="GL883107">
    <property type="protein sequence ID" value="EGG06621.1"/>
    <property type="molecule type" value="Genomic_DNA"/>
</dbReference>
<gene>
    <name evidence="1" type="ORF">MELLADRAFT_106568</name>
</gene>
<proteinExistence type="predicted"/>
<evidence type="ECO:0000313" key="1">
    <source>
        <dbReference type="EMBL" id="EGG06621.1"/>
    </source>
</evidence>
<evidence type="ECO:0000313" key="2">
    <source>
        <dbReference type="Proteomes" id="UP000001072"/>
    </source>
</evidence>
<dbReference type="RefSeq" id="XP_007410061.1">
    <property type="nucleotide sequence ID" value="XM_007409999.1"/>
</dbReference>
<dbReference type="VEuPathDB" id="FungiDB:MELLADRAFT_106568"/>
<evidence type="ECO:0008006" key="3">
    <source>
        <dbReference type="Google" id="ProtNLM"/>
    </source>
</evidence>
<reference evidence="2" key="1">
    <citation type="journal article" date="2011" name="Proc. Natl. Acad. Sci. U.S.A.">
        <title>Obligate biotrophy features unraveled by the genomic analysis of rust fungi.</title>
        <authorList>
            <person name="Duplessis S."/>
            <person name="Cuomo C.A."/>
            <person name="Lin Y.-C."/>
            <person name="Aerts A."/>
            <person name="Tisserant E."/>
            <person name="Veneault-Fourrey C."/>
            <person name="Joly D.L."/>
            <person name="Hacquard S."/>
            <person name="Amselem J."/>
            <person name="Cantarel B.L."/>
            <person name="Chiu R."/>
            <person name="Coutinho P.M."/>
            <person name="Feau N."/>
            <person name="Field M."/>
            <person name="Frey P."/>
            <person name="Gelhaye E."/>
            <person name="Goldberg J."/>
            <person name="Grabherr M.G."/>
            <person name="Kodira C.D."/>
            <person name="Kohler A."/>
            <person name="Kuees U."/>
            <person name="Lindquist E.A."/>
            <person name="Lucas S.M."/>
            <person name="Mago R."/>
            <person name="Mauceli E."/>
            <person name="Morin E."/>
            <person name="Murat C."/>
            <person name="Pangilinan J.L."/>
            <person name="Park R."/>
            <person name="Pearson M."/>
            <person name="Quesneville H."/>
            <person name="Rouhier N."/>
            <person name="Sakthikumar S."/>
            <person name="Salamov A.A."/>
            <person name="Schmutz J."/>
            <person name="Selles B."/>
            <person name="Shapiro H."/>
            <person name="Tanguay P."/>
            <person name="Tuskan G.A."/>
            <person name="Henrissat B."/>
            <person name="Van de Peer Y."/>
            <person name="Rouze P."/>
            <person name="Ellis J.G."/>
            <person name="Dodds P.N."/>
            <person name="Schein J.E."/>
            <person name="Zhong S."/>
            <person name="Hamelin R.C."/>
            <person name="Grigoriev I.V."/>
            <person name="Szabo L.J."/>
            <person name="Martin F."/>
        </authorList>
    </citation>
    <scope>NUCLEOTIDE SEQUENCE [LARGE SCALE GENOMIC DNA]</scope>
    <source>
        <strain evidence="2">98AG31 / pathotype 3-4-7</strain>
    </source>
</reference>
<dbReference type="HOGENOM" id="CLU_032925_2_0_1"/>
<dbReference type="SUPFAM" id="SSF52047">
    <property type="entry name" value="RNI-like"/>
    <property type="match status" value="1"/>
</dbReference>
<dbReference type="InterPro" id="IPR032675">
    <property type="entry name" value="LRR_dom_sf"/>
</dbReference>
<sequence length="435" mass="49828">MHKSSEQEFTAPKKLWLPFEIVSQIINEYVSKLTYSRNEDIDLASDPCLDHKSRTELLSLRLVSKLGQKAIIPFAFHTIRLRSSTAVQVILDNWSKIQAPDCPCPVKRLIIQDLIYIGPNDYMSLKKGRRRQYPIFVDQAAKLIELIGENLNELKLFFIDSFGISPSLVEAAKRITNLRKLSLLDLQCTTRDWAYDPLLLSDFFLAMPRLEALTLLKVDVIILPMNPPALSNLRYLNFGYFDSNRDAITHICQTAKDSLKIINFRGQIREPGRVFGPIVNTLEGLITRAVTVDIPESPIDMNFPKLRLLRTRLCHDPHAYGMFIRHEHFLIWPIFRTIRTLVLDSYGGPAYLASHLRYSGEDPFRNTPNLRHIIFVLTLNATKVDLRLLGQALSSHGIQCHIKPESTPEELMCSSYELIYFGQQELDLKLNGPVK</sequence>
<protein>
    <recommendedName>
        <fullName evidence="3">F-box domain-containing protein</fullName>
    </recommendedName>
</protein>
<dbReference type="Proteomes" id="UP000001072">
    <property type="component" value="Unassembled WGS sequence"/>
</dbReference>
<organism evidence="2">
    <name type="scientific">Melampsora larici-populina (strain 98AG31 / pathotype 3-4-7)</name>
    <name type="common">Poplar leaf rust fungus</name>
    <dbReference type="NCBI Taxonomy" id="747676"/>
    <lineage>
        <taxon>Eukaryota</taxon>
        <taxon>Fungi</taxon>
        <taxon>Dikarya</taxon>
        <taxon>Basidiomycota</taxon>
        <taxon>Pucciniomycotina</taxon>
        <taxon>Pucciniomycetes</taxon>
        <taxon>Pucciniales</taxon>
        <taxon>Melampsoraceae</taxon>
        <taxon>Melampsora</taxon>
    </lineage>
</organism>
<dbReference type="GeneID" id="18922924"/>
<dbReference type="Gene3D" id="3.80.10.10">
    <property type="entry name" value="Ribonuclease Inhibitor"/>
    <property type="match status" value="1"/>
</dbReference>
<keyword evidence="2" id="KW-1185">Reference proteome</keyword>
<accession>F4RLX7</accession>
<dbReference type="OrthoDB" id="2505334at2759"/>
<dbReference type="AlphaFoldDB" id="F4RLX7"/>
<name>F4RLX7_MELLP</name>
<dbReference type="KEGG" id="mlr:MELLADRAFT_106568"/>
<dbReference type="InParanoid" id="F4RLX7"/>